<feature type="transmembrane region" description="Helical" evidence="1">
    <location>
        <begin position="30"/>
        <end position="47"/>
    </location>
</feature>
<dbReference type="Pfam" id="PF01757">
    <property type="entry name" value="Acyl_transf_3"/>
    <property type="match status" value="1"/>
</dbReference>
<dbReference type="STRING" id="573370.DMR_05380"/>
<dbReference type="PANTHER" id="PTHR23028">
    <property type="entry name" value="ACETYLTRANSFERASE"/>
    <property type="match status" value="1"/>
</dbReference>
<reference evidence="3 4" key="1">
    <citation type="journal article" date="2009" name="Genome Res.">
        <title>Whole genome sequence of Desulfovibrio magneticus strain RS-1 revealed common gene clusters in magnetotactic bacteria.</title>
        <authorList>
            <person name="Nakazawa H."/>
            <person name="Arakaki A."/>
            <person name="Narita-Yamada S."/>
            <person name="Yashiro I."/>
            <person name="Jinno K."/>
            <person name="Aoki N."/>
            <person name="Tsuruyama A."/>
            <person name="Okamura Y."/>
            <person name="Tanikawa S."/>
            <person name="Fujita N."/>
            <person name="Takeyama H."/>
            <person name="Matsunaga T."/>
        </authorList>
    </citation>
    <scope>NUCLEOTIDE SEQUENCE [LARGE SCALE GENOMIC DNA]</scope>
    <source>
        <strain evidence="4">ATCC 700980 / DSM 13731 / RS-1</strain>
    </source>
</reference>
<feature type="transmembrane region" description="Helical" evidence="1">
    <location>
        <begin position="68"/>
        <end position="91"/>
    </location>
</feature>
<evidence type="ECO:0000313" key="4">
    <source>
        <dbReference type="Proteomes" id="UP000009071"/>
    </source>
</evidence>
<dbReference type="GO" id="GO:0016747">
    <property type="term" value="F:acyltransferase activity, transferring groups other than amino-acyl groups"/>
    <property type="evidence" value="ECO:0007669"/>
    <property type="project" value="InterPro"/>
</dbReference>
<dbReference type="RefSeq" id="WP_012750110.1">
    <property type="nucleotide sequence ID" value="NC_012796.1"/>
</dbReference>
<feature type="transmembrane region" description="Helical" evidence="1">
    <location>
        <begin position="209"/>
        <end position="231"/>
    </location>
</feature>
<feature type="transmembrane region" description="Helical" evidence="1">
    <location>
        <begin position="361"/>
        <end position="382"/>
    </location>
</feature>
<organism evidence="3 4">
    <name type="scientific">Solidesulfovibrio magneticus (strain ATCC 700980 / DSM 13731 / RS-1)</name>
    <name type="common">Desulfovibrio magneticus</name>
    <dbReference type="NCBI Taxonomy" id="573370"/>
    <lineage>
        <taxon>Bacteria</taxon>
        <taxon>Pseudomonadati</taxon>
        <taxon>Thermodesulfobacteriota</taxon>
        <taxon>Desulfovibrionia</taxon>
        <taxon>Desulfovibrionales</taxon>
        <taxon>Desulfovibrionaceae</taxon>
        <taxon>Solidesulfovibrio</taxon>
    </lineage>
</organism>
<dbReference type="AlphaFoldDB" id="C4XI67"/>
<sequence>MGFLRIILALSVVIGHSDHSFGLPGLNTTLAVRSFYVVSGFYMAMVLSTKYNGKPYYVFIKSRYLRIFPLYLAVLLLTLVYGCVTWAIIGSVQWPLAGWANTLTRLDDLSIVYYALANVFIFGQDVLGFFHVSENGGLVFDYLNRLSNSSLGGYMLVPQAWTLGLELAFYLVAPLFVAGSSIVILGVILGSCLLRFVALPAWGVEANAFTYRFFPFEIAFFGCGALAYKLYARYRILDKGRTFHVVAVLALAPLFLAFDWNIPDLTRYAALALAIPSLFLLTKNSRLDRFVGELSYPIYISHILVLYAITQYTQVGYELPGVLVTLALSLLLYLAVERRVETWRGRVVAGTNRRFPSAKGLAAAAVCALAIVAVLLTGKALLESKHLSQSAAMVDYDFIKDTPRNMILIGFEPPENNASSAWRWGLGEKSEILFSLPKATNCNLVFQFFPVADGQTVSVYFNDLLLETFRLRKNDAIYRQYALPAKKSGNVVRFVYDDWNGRVVRYIPEDSRPLAVNFNKFELTF</sequence>
<feature type="transmembrane region" description="Helical" evidence="1">
    <location>
        <begin position="266"/>
        <end position="282"/>
    </location>
</feature>
<dbReference type="eggNOG" id="COG1835">
    <property type="taxonomic scope" value="Bacteria"/>
</dbReference>
<dbReference type="InterPro" id="IPR050879">
    <property type="entry name" value="Acyltransferase_3"/>
</dbReference>
<dbReference type="EMBL" id="AP010904">
    <property type="protein sequence ID" value="BAH74029.1"/>
    <property type="molecule type" value="Genomic_DNA"/>
</dbReference>
<feature type="transmembrane region" description="Helical" evidence="1">
    <location>
        <begin position="167"/>
        <end position="197"/>
    </location>
</feature>
<keyword evidence="1" id="KW-0812">Transmembrane</keyword>
<dbReference type="KEGG" id="dma:DMR_05380"/>
<keyword evidence="4" id="KW-1185">Reference proteome</keyword>
<protein>
    <submittedName>
        <fullName evidence="3">Hypothetical membrane protein</fullName>
    </submittedName>
</protein>
<proteinExistence type="predicted"/>
<feature type="transmembrane region" description="Helical" evidence="1">
    <location>
        <begin position="243"/>
        <end position="260"/>
    </location>
</feature>
<feature type="transmembrane region" description="Helical" evidence="1">
    <location>
        <begin position="111"/>
        <end position="130"/>
    </location>
</feature>
<dbReference type="HOGENOM" id="CLU_518497_0_0_7"/>
<gene>
    <name evidence="3" type="ordered locus">DMR_05380</name>
</gene>
<keyword evidence="1" id="KW-0472">Membrane</keyword>
<evidence type="ECO:0000313" key="3">
    <source>
        <dbReference type="EMBL" id="BAH74029.1"/>
    </source>
</evidence>
<evidence type="ECO:0000259" key="2">
    <source>
        <dbReference type="Pfam" id="PF01757"/>
    </source>
</evidence>
<accession>C4XI67</accession>
<evidence type="ECO:0000256" key="1">
    <source>
        <dbReference type="SAM" id="Phobius"/>
    </source>
</evidence>
<feature type="transmembrane region" description="Helical" evidence="1">
    <location>
        <begin position="319"/>
        <end position="336"/>
    </location>
</feature>
<dbReference type="OrthoDB" id="5437719at2"/>
<feature type="transmembrane region" description="Helical" evidence="1">
    <location>
        <begin position="294"/>
        <end position="313"/>
    </location>
</feature>
<dbReference type="Proteomes" id="UP000009071">
    <property type="component" value="Chromosome"/>
</dbReference>
<keyword evidence="1" id="KW-1133">Transmembrane helix</keyword>
<name>C4XI67_SOLM1</name>
<dbReference type="InterPro" id="IPR002656">
    <property type="entry name" value="Acyl_transf_3_dom"/>
</dbReference>
<feature type="domain" description="Acyltransferase 3" evidence="2">
    <location>
        <begin position="3"/>
        <end position="333"/>
    </location>
</feature>